<keyword evidence="2" id="KW-0732">Signal</keyword>
<gene>
    <name evidence="4" type="ORF">GCM10009096_00730</name>
</gene>
<evidence type="ECO:0000313" key="4">
    <source>
        <dbReference type="EMBL" id="GAA0464126.1"/>
    </source>
</evidence>
<dbReference type="InterPro" id="IPR031325">
    <property type="entry name" value="RHS_repeat"/>
</dbReference>
<dbReference type="Proteomes" id="UP001500713">
    <property type="component" value="Unassembled WGS sequence"/>
</dbReference>
<keyword evidence="1" id="KW-0677">Repeat</keyword>
<organism evidence="4 5">
    <name type="scientific">Parasphingorhabdus litoris</name>
    <dbReference type="NCBI Taxonomy" id="394733"/>
    <lineage>
        <taxon>Bacteria</taxon>
        <taxon>Pseudomonadati</taxon>
        <taxon>Pseudomonadota</taxon>
        <taxon>Alphaproteobacteria</taxon>
        <taxon>Sphingomonadales</taxon>
        <taxon>Sphingomonadaceae</taxon>
        <taxon>Parasphingorhabdus</taxon>
    </lineage>
</organism>
<dbReference type="InterPro" id="IPR022385">
    <property type="entry name" value="Rhs_assc_core"/>
</dbReference>
<evidence type="ECO:0000256" key="2">
    <source>
        <dbReference type="SAM" id="SignalP"/>
    </source>
</evidence>
<dbReference type="Pfam" id="PF05593">
    <property type="entry name" value="RHS_repeat"/>
    <property type="match status" value="2"/>
</dbReference>
<proteinExistence type="predicted"/>
<evidence type="ECO:0000313" key="5">
    <source>
        <dbReference type="Proteomes" id="UP001500713"/>
    </source>
</evidence>
<dbReference type="PANTHER" id="PTHR32305">
    <property type="match status" value="1"/>
</dbReference>
<feature type="signal peptide" evidence="2">
    <location>
        <begin position="1"/>
        <end position="35"/>
    </location>
</feature>
<dbReference type="EMBL" id="BAAAEM010000002">
    <property type="protein sequence ID" value="GAA0464126.1"/>
    <property type="molecule type" value="Genomic_DNA"/>
</dbReference>
<protein>
    <recommendedName>
        <fullName evidence="3">Teneurin-like YD-shell domain-containing protein</fullName>
    </recommendedName>
</protein>
<reference evidence="5" key="1">
    <citation type="journal article" date="2019" name="Int. J. Syst. Evol. Microbiol.">
        <title>The Global Catalogue of Microorganisms (GCM) 10K type strain sequencing project: providing services to taxonomists for standard genome sequencing and annotation.</title>
        <authorList>
            <consortium name="The Broad Institute Genomics Platform"/>
            <consortium name="The Broad Institute Genome Sequencing Center for Infectious Disease"/>
            <person name="Wu L."/>
            <person name="Ma J."/>
        </authorList>
    </citation>
    <scope>NUCLEOTIDE SEQUENCE [LARGE SCALE GENOMIC DNA]</scope>
    <source>
        <strain evidence="5">JCM 14162</strain>
    </source>
</reference>
<feature type="domain" description="Teneurin-like YD-shell" evidence="3">
    <location>
        <begin position="287"/>
        <end position="690"/>
    </location>
</feature>
<accession>A0ABP3JWV2</accession>
<comment type="caution">
    <text evidence="4">The sequence shown here is derived from an EMBL/GenBank/DDBJ whole genome shotgun (WGS) entry which is preliminary data.</text>
</comment>
<name>A0ABP3JWV2_9SPHN</name>
<evidence type="ECO:0000256" key="1">
    <source>
        <dbReference type="ARBA" id="ARBA00022737"/>
    </source>
</evidence>
<dbReference type="InterPro" id="IPR006530">
    <property type="entry name" value="YD"/>
</dbReference>
<dbReference type="InterPro" id="IPR050708">
    <property type="entry name" value="T6SS_VgrG/RHS"/>
</dbReference>
<dbReference type="Gene3D" id="2.180.10.10">
    <property type="entry name" value="RHS repeat-associated core"/>
    <property type="match status" value="3"/>
</dbReference>
<dbReference type="NCBIfam" id="TIGR01643">
    <property type="entry name" value="YD_repeat_2x"/>
    <property type="match status" value="3"/>
</dbReference>
<dbReference type="NCBIfam" id="TIGR03696">
    <property type="entry name" value="Rhs_assc_core"/>
    <property type="match status" value="1"/>
</dbReference>
<keyword evidence="5" id="KW-1185">Reference proteome</keyword>
<dbReference type="InterPro" id="IPR056823">
    <property type="entry name" value="TEN-like_YD-shell"/>
</dbReference>
<feature type="chain" id="PRO_5045551191" description="Teneurin-like YD-shell domain-containing protein" evidence="2">
    <location>
        <begin position="36"/>
        <end position="1426"/>
    </location>
</feature>
<evidence type="ECO:0000259" key="3">
    <source>
        <dbReference type="Pfam" id="PF25023"/>
    </source>
</evidence>
<dbReference type="Pfam" id="PF25023">
    <property type="entry name" value="TEN_YD-shell"/>
    <property type="match status" value="1"/>
</dbReference>
<dbReference type="PANTHER" id="PTHR32305:SF15">
    <property type="entry name" value="PROTEIN RHSA-RELATED"/>
    <property type="match status" value="1"/>
</dbReference>
<sequence length="1426" mass="154259">MTKLNRANAMQSRFTKSASFTAMAVGLFWTSSAMAQSNSETPPEHSTIDENGVDLSSGDVVVRVPELSIGGGSGQLVFQSEYGMRYPEENVAYLFDDGEPKQVVRGTSRTNFTSSGTNEWTSTKGDGEKLVRNNGSYSFTLYAADGSEYLFSEKSSVLCEDGDPYGDCFHETVLATKVTETNGSEKNFSYRGDWQCIENEGSFCFIARRVTRLQSIQNSYGNMLKYDYADDVDPGTYGNTWNEWQRLTRVTAINTTEEYCDPDANDCSLAGNWQEVNFSRDGNDIDVTDDAGGITKYKYDSNDKLTAITPPGSTTDRASYSYNNTGTVSSATVAGVTSSYTYSINAGANEKTVVRTKAGSPETYVFYLDLNLLKSYTDNLSNTTTYTRDSSGRLTRITYPEGNYRELVYDSRGNVEETRVVAKPGSGLANLVTTAEYPNSCTNTKTCNKPTQTTDANGKKTDYTYDPTHGGVLTITRPAAPNGVRPQTRYSYAQESAYYKDASGNMVAGPAMWVPTEIAACQTTASCSGGADEVRTTIDYGSTQNGRNLLPVNVTNASGSLSTTVITGYDGRGNITSVDGPLPTSVDRQNFLYDRLGRRTGSITPDPDYSGPMRNRAERYSYNAEGQIVKIETGKTNGETVAALAAMTVLDYVELEYDANGRKTKETLKTAAGAAKALTEYSYDSKGRILCSAQRMNPAVYSNLSGAACSLSAQGSAGPDRITRYHYNGADQLLRQTDGYLTADARDAWAATYTDNGQVETLTDANQNRTTNIYDGHDRLYETRYPHKTNANTSSASDYERFGYDANGNVVSRQRRDGQIAAFTYDNLNRMTLKNLPGTANDVYYGYDLLGRQTTAKLASSGGAGLTNVFDGLGRLTSVTDTTGGGSRVTSYEYDAAGRRTKMTWPGSSFHVTYSYKVDGSLDQIKENGGAAIATYNYDSFGRRTGLTYGNGTSVSYGYDDDEDNISRLYTLTNNLSGSAHDVTAKFKYNPAGQIAEIEQSNDAYAWEGHYNIDRPYTSNGLNQYTLSGTLTPTYDARGNLISEGDHSYGYDIENRLITGPDGVTLSYDPYGRLHQTTGSTTTRLGYDGVDLIAEYDAGGNLLRRYVHGPGTDDPILWYEGTGTSNKRYMHKDERGSVIALSNASGGIHAINSYSPYGIPGWTNEGRFQYTGQTWLKDLEMYHYKARVYSPGMGRFLQTDPIGYGDGMNIYAYVRNDPVNKVDPLGLCNGYDGVEITWCGPERGFFYWRSYAGRWGGNFISDEVQQSIEEALAEADKRIRELAKETACAAASTIGNNDRVRLGADFAAADGGAFRAGGGISIDKKGRIFVDGNAGLGFGLAATGAFGISNVVNAPNESSISITGNGGLGFGLIGGEFQVGGGSSGQIISGSITAGGIPILPGKIGAEATVTANAQVVRQIGSLGCP</sequence>